<comment type="similarity">
    <text evidence="1">Belongs to the UPF0357 family.</text>
</comment>
<feature type="transmembrane region" description="Helical" evidence="3">
    <location>
        <begin position="6"/>
        <end position="23"/>
    </location>
</feature>
<dbReference type="PANTHER" id="PTHR28023:SF1">
    <property type="entry name" value="UPF0357 PROTEIN YCL012C"/>
    <property type="match status" value="1"/>
</dbReference>
<protein>
    <submittedName>
        <fullName evidence="4">Uncharacterized protein</fullName>
    </submittedName>
</protein>
<name>A0A0B1P9V7_UNCNE</name>
<reference evidence="4 5" key="1">
    <citation type="journal article" date="2014" name="BMC Genomics">
        <title>Adaptive genomic structural variation in the grape powdery mildew pathogen, Erysiphe necator.</title>
        <authorList>
            <person name="Jones L."/>
            <person name="Riaz S."/>
            <person name="Morales-Cruz A."/>
            <person name="Amrine K.C."/>
            <person name="McGuire B."/>
            <person name="Gubler W.D."/>
            <person name="Walker M.A."/>
            <person name="Cantu D."/>
        </authorList>
    </citation>
    <scope>NUCLEOTIDE SEQUENCE [LARGE SCALE GENOMIC DNA]</scope>
    <source>
        <strain evidence="5">c</strain>
    </source>
</reference>
<evidence type="ECO:0000256" key="1">
    <source>
        <dbReference type="ARBA" id="ARBA00008325"/>
    </source>
</evidence>
<evidence type="ECO:0000313" key="4">
    <source>
        <dbReference type="EMBL" id="KHJ34125.1"/>
    </source>
</evidence>
<evidence type="ECO:0000256" key="3">
    <source>
        <dbReference type="SAM" id="Phobius"/>
    </source>
</evidence>
<sequence>MGYHLLYSTAFALLVVSTVLYFTRSMWTQLLPALSGSSFLYSRLPSAFISDIENGLTSPEFDLSSNIAAGDSRRGLDDISKKEIQVIMKSRRVNFNEARRIHTEARFAKNNIGSDGRPRDPKFVCFS</sequence>
<keyword evidence="2" id="KW-0732">Signal</keyword>
<dbReference type="InterPro" id="IPR018559">
    <property type="entry name" value="DUF2015"/>
</dbReference>
<keyword evidence="3" id="KW-1133">Transmembrane helix</keyword>
<dbReference type="EMBL" id="JNVN01001040">
    <property type="protein sequence ID" value="KHJ34125.1"/>
    <property type="molecule type" value="Genomic_DNA"/>
</dbReference>
<keyword evidence="3" id="KW-0472">Membrane</keyword>
<evidence type="ECO:0000256" key="2">
    <source>
        <dbReference type="ARBA" id="ARBA00022729"/>
    </source>
</evidence>
<keyword evidence="3" id="KW-0812">Transmembrane</keyword>
<dbReference type="AlphaFoldDB" id="A0A0B1P9V7"/>
<comment type="caution">
    <text evidence="4">The sequence shown here is derived from an EMBL/GenBank/DDBJ whole genome shotgun (WGS) entry which is preliminary data.</text>
</comment>
<gene>
    <name evidence="4" type="ORF">EV44_g0117</name>
</gene>
<organism evidence="4 5">
    <name type="scientific">Uncinula necator</name>
    <name type="common">Grape powdery mildew</name>
    <dbReference type="NCBI Taxonomy" id="52586"/>
    <lineage>
        <taxon>Eukaryota</taxon>
        <taxon>Fungi</taxon>
        <taxon>Dikarya</taxon>
        <taxon>Ascomycota</taxon>
        <taxon>Pezizomycotina</taxon>
        <taxon>Leotiomycetes</taxon>
        <taxon>Erysiphales</taxon>
        <taxon>Erysiphaceae</taxon>
        <taxon>Erysiphe</taxon>
    </lineage>
</organism>
<dbReference type="OrthoDB" id="447314at2759"/>
<evidence type="ECO:0000313" key="5">
    <source>
        <dbReference type="Proteomes" id="UP000030854"/>
    </source>
</evidence>
<dbReference type="OMA" id="NIRDGDS"/>
<dbReference type="Proteomes" id="UP000030854">
    <property type="component" value="Unassembled WGS sequence"/>
</dbReference>
<proteinExistence type="inferred from homology"/>
<accession>A0A0B1P9V7</accession>
<dbReference type="HOGENOM" id="CLU_128832_1_0_1"/>
<keyword evidence="5" id="KW-1185">Reference proteome</keyword>
<dbReference type="PANTHER" id="PTHR28023">
    <property type="entry name" value="UPF0357 PROTEIN YCL012C"/>
    <property type="match status" value="1"/>
</dbReference>
<dbReference type="Pfam" id="PF09435">
    <property type="entry name" value="DUF2015"/>
    <property type="match status" value="1"/>
</dbReference>